<dbReference type="EMBL" id="CP003969">
    <property type="protein sequence ID" value="AGP41790.1"/>
    <property type="molecule type" value="Genomic_DNA"/>
</dbReference>
<dbReference type="RefSeq" id="WP_020741683.1">
    <property type="nucleotide sequence ID" value="NC_021658.1"/>
</dbReference>
<feature type="compositionally biased region" description="Pro residues" evidence="1">
    <location>
        <begin position="66"/>
        <end position="81"/>
    </location>
</feature>
<organism evidence="3 4">
    <name type="scientific">Sorangium cellulosum So0157-2</name>
    <dbReference type="NCBI Taxonomy" id="1254432"/>
    <lineage>
        <taxon>Bacteria</taxon>
        <taxon>Pseudomonadati</taxon>
        <taxon>Myxococcota</taxon>
        <taxon>Polyangia</taxon>
        <taxon>Polyangiales</taxon>
        <taxon>Polyangiaceae</taxon>
        <taxon>Sorangium</taxon>
    </lineage>
</organism>
<evidence type="ECO:0000313" key="3">
    <source>
        <dbReference type="EMBL" id="AGP41790.1"/>
    </source>
</evidence>
<name>S4YBQ6_SORCE</name>
<dbReference type="AlphaFoldDB" id="S4YBQ6"/>
<sequence length="118" mass="12220">MGSGTPVPVEVVLEASEPPPPSFDPPVPALVVLALVVLALVVLAPVVLALEVVLALVVVPVLPAAPAPPPPPSPPPSPPSPQAESAAMPSAIQAELQSHREERFLFTLDFPFSDWVSF</sequence>
<evidence type="ECO:0000256" key="2">
    <source>
        <dbReference type="SAM" id="Phobius"/>
    </source>
</evidence>
<keyword evidence="2" id="KW-0812">Transmembrane</keyword>
<keyword evidence="2" id="KW-0472">Membrane</keyword>
<accession>S4YBQ6</accession>
<evidence type="ECO:0000256" key="1">
    <source>
        <dbReference type="SAM" id="MobiDB-lite"/>
    </source>
</evidence>
<feature type="compositionally biased region" description="Low complexity" evidence="1">
    <location>
        <begin position="82"/>
        <end position="91"/>
    </location>
</feature>
<feature type="region of interest" description="Disordered" evidence="1">
    <location>
        <begin position="66"/>
        <end position="92"/>
    </location>
</feature>
<proteinExistence type="predicted"/>
<evidence type="ECO:0000313" key="4">
    <source>
        <dbReference type="Proteomes" id="UP000014803"/>
    </source>
</evidence>
<protein>
    <submittedName>
        <fullName evidence="3">Uncharacterized protein</fullName>
    </submittedName>
</protein>
<keyword evidence="2" id="KW-1133">Transmembrane helix</keyword>
<feature type="transmembrane region" description="Helical" evidence="2">
    <location>
        <begin position="29"/>
        <end position="62"/>
    </location>
</feature>
<dbReference type="Proteomes" id="UP000014803">
    <property type="component" value="Chromosome"/>
</dbReference>
<gene>
    <name evidence="3" type="ORF">SCE1572_49265</name>
</gene>
<dbReference type="HOGENOM" id="CLU_2071602_0_0_7"/>
<dbReference type="KEGG" id="scu:SCE1572_49265"/>
<reference evidence="3 4" key="1">
    <citation type="journal article" date="2013" name="Sci. Rep.">
        <title>Extraordinary expansion of a Sorangium cellulosum genome from an alkaline milieu.</title>
        <authorList>
            <person name="Han K."/>
            <person name="Li Z.F."/>
            <person name="Peng R."/>
            <person name="Zhu L.P."/>
            <person name="Zhou T."/>
            <person name="Wang L.G."/>
            <person name="Li S.G."/>
            <person name="Zhang X.B."/>
            <person name="Hu W."/>
            <person name="Wu Z.H."/>
            <person name="Qin N."/>
            <person name="Li Y.Z."/>
        </authorList>
    </citation>
    <scope>NUCLEOTIDE SEQUENCE [LARGE SCALE GENOMIC DNA]</scope>
    <source>
        <strain evidence="3 4">So0157-2</strain>
    </source>
</reference>